<comment type="caution">
    <text evidence="3">The sequence shown here is derived from an EMBL/GenBank/DDBJ whole genome shotgun (WGS) entry which is preliminary data.</text>
</comment>
<keyword evidence="4" id="KW-1185">Reference proteome</keyword>
<dbReference type="RefSeq" id="WP_106252926.1">
    <property type="nucleotide sequence ID" value="NZ_PVZC01000010.1"/>
</dbReference>
<dbReference type="Proteomes" id="UP000237846">
    <property type="component" value="Unassembled WGS sequence"/>
</dbReference>
<accession>A0A2T0PUS8</accession>
<evidence type="ECO:0000259" key="2">
    <source>
        <dbReference type="Pfam" id="PF13845"/>
    </source>
</evidence>
<gene>
    <name evidence="3" type="ORF">CLV72_110320</name>
</gene>
<proteinExistence type="predicted"/>
<feature type="chain" id="PRO_5039164155" evidence="1">
    <location>
        <begin position="31"/>
        <end position="171"/>
    </location>
</feature>
<dbReference type="EMBL" id="PVZC01000010">
    <property type="protein sequence ID" value="PRX92558.1"/>
    <property type="molecule type" value="Genomic_DNA"/>
</dbReference>
<dbReference type="Pfam" id="PF13845">
    <property type="entry name" value="Septum_form"/>
    <property type="match status" value="1"/>
</dbReference>
<dbReference type="AlphaFoldDB" id="A0A2T0PUS8"/>
<evidence type="ECO:0000313" key="4">
    <source>
        <dbReference type="Proteomes" id="UP000237846"/>
    </source>
</evidence>
<dbReference type="InterPro" id="IPR026004">
    <property type="entry name" value="Septum_form"/>
</dbReference>
<keyword evidence="1" id="KW-0732">Signal</keyword>
<evidence type="ECO:0000256" key="1">
    <source>
        <dbReference type="SAM" id="SignalP"/>
    </source>
</evidence>
<protein>
    <submittedName>
        <fullName evidence="3">Putative regulator of septum formation</fullName>
    </submittedName>
</protein>
<name>A0A2T0PUS8_9ACTN</name>
<dbReference type="OrthoDB" id="3628931at2"/>
<feature type="domain" description="Septum formation-related" evidence="2">
    <location>
        <begin position="63"/>
        <end position="156"/>
    </location>
</feature>
<evidence type="ECO:0000313" key="3">
    <source>
        <dbReference type="EMBL" id="PRX92558.1"/>
    </source>
</evidence>
<feature type="signal peptide" evidence="1">
    <location>
        <begin position="1"/>
        <end position="30"/>
    </location>
</feature>
<organism evidence="3 4">
    <name type="scientific">Allonocardiopsis opalescens</name>
    <dbReference type="NCBI Taxonomy" id="1144618"/>
    <lineage>
        <taxon>Bacteria</taxon>
        <taxon>Bacillati</taxon>
        <taxon>Actinomycetota</taxon>
        <taxon>Actinomycetes</taxon>
        <taxon>Streptosporangiales</taxon>
        <taxon>Allonocardiopsis</taxon>
    </lineage>
</organism>
<sequence length="171" mass="17680">MTFPSNVLELRRIALGVAAFAAVAALSGCAGLGGVTGAPEPERGDDGAIAESGDADVFSIAVGDCMNDTTGTEVTEVPVVPCEEPHDNEVYASIMMEDGDYPGDEAVSTQADEGCTAEFETFIGVPYAESEIYLSTLTPTEQSWASGDREILCLAYDPAGQTTGTLEGAAR</sequence>
<reference evidence="3 4" key="1">
    <citation type="submission" date="2018-03" db="EMBL/GenBank/DDBJ databases">
        <title>Genomic Encyclopedia of Archaeal and Bacterial Type Strains, Phase II (KMG-II): from individual species to whole genera.</title>
        <authorList>
            <person name="Goeker M."/>
        </authorList>
    </citation>
    <scope>NUCLEOTIDE SEQUENCE [LARGE SCALE GENOMIC DNA]</scope>
    <source>
        <strain evidence="3 4">DSM 45601</strain>
    </source>
</reference>